<dbReference type="InParanoid" id="A0A804PTW8"/>
<dbReference type="Pfam" id="PF12023">
    <property type="entry name" value="DUF3511"/>
    <property type="match status" value="1"/>
</dbReference>
<dbReference type="EnsemblPlants" id="Zm00001eb273520_T001">
    <property type="protein sequence ID" value="Zm00001eb273520_P001"/>
    <property type="gene ID" value="Zm00001eb273520"/>
</dbReference>
<feature type="compositionally biased region" description="Gly residues" evidence="1">
    <location>
        <begin position="16"/>
        <end position="26"/>
    </location>
</feature>
<sequence>MEKCRSVPHEHSSPYYGGGGGGGPGQAGKSYSFNGPSGRDDPEPKRRRRVAAYNVLAAQGRIKTTVRGSVKCLKSKISPMSSTAASEPEPTAALHAIHRTPTPHTPRHTHICICKNGGAHTHAIVYVRASYMRAVATATPKLDDSCCICIYRSLISHS</sequence>
<dbReference type="AlphaFoldDB" id="A0A804PTW8"/>
<organism evidence="2 3">
    <name type="scientific">Zea mays</name>
    <name type="common">Maize</name>
    <dbReference type="NCBI Taxonomy" id="4577"/>
    <lineage>
        <taxon>Eukaryota</taxon>
        <taxon>Viridiplantae</taxon>
        <taxon>Streptophyta</taxon>
        <taxon>Embryophyta</taxon>
        <taxon>Tracheophyta</taxon>
        <taxon>Spermatophyta</taxon>
        <taxon>Magnoliopsida</taxon>
        <taxon>Liliopsida</taxon>
        <taxon>Poales</taxon>
        <taxon>Poaceae</taxon>
        <taxon>PACMAD clade</taxon>
        <taxon>Panicoideae</taxon>
        <taxon>Andropogonodae</taxon>
        <taxon>Andropogoneae</taxon>
        <taxon>Tripsacinae</taxon>
        <taxon>Zea</taxon>
    </lineage>
</organism>
<feature type="region of interest" description="Disordered" evidence="1">
    <location>
        <begin position="1"/>
        <end position="48"/>
    </location>
</feature>
<protein>
    <recommendedName>
        <fullName evidence="4">Mediator of RNA polymerase II transcription subunit 8</fullName>
    </recommendedName>
</protein>
<evidence type="ECO:0000313" key="2">
    <source>
        <dbReference type="EnsemblPlants" id="Zm00001eb273520_P001"/>
    </source>
</evidence>
<evidence type="ECO:0000313" key="3">
    <source>
        <dbReference type="Proteomes" id="UP000007305"/>
    </source>
</evidence>
<evidence type="ECO:0008006" key="4">
    <source>
        <dbReference type="Google" id="ProtNLM"/>
    </source>
</evidence>
<reference evidence="3" key="1">
    <citation type="journal article" date="2009" name="Science">
        <title>The B73 maize genome: complexity, diversity, and dynamics.</title>
        <authorList>
            <person name="Schnable P.S."/>
            <person name="Ware D."/>
            <person name="Fulton R.S."/>
            <person name="Stein J.C."/>
            <person name="Wei F."/>
            <person name="Pasternak S."/>
            <person name="Liang C."/>
            <person name="Zhang J."/>
            <person name="Fulton L."/>
            <person name="Graves T.A."/>
            <person name="Minx P."/>
            <person name="Reily A.D."/>
            <person name="Courtney L."/>
            <person name="Kruchowski S.S."/>
            <person name="Tomlinson C."/>
            <person name="Strong C."/>
            <person name="Delehaunty K."/>
            <person name="Fronick C."/>
            <person name="Courtney B."/>
            <person name="Rock S.M."/>
            <person name="Belter E."/>
            <person name="Du F."/>
            <person name="Kim K."/>
            <person name="Abbott R.M."/>
            <person name="Cotton M."/>
            <person name="Levy A."/>
            <person name="Marchetto P."/>
            <person name="Ochoa K."/>
            <person name="Jackson S.M."/>
            <person name="Gillam B."/>
            <person name="Chen W."/>
            <person name="Yan L."/>
            <person name="Higginbotham J."/>
            <person name="Cardenas M."/>
            <person name="Waligorski J."/>
            <person name="Applebaum E."/>
            <person name="Phelps L."/>
            <person name="Falcone J."/>
            <person name="Kanchi K."/>
            <person name="Thane T."/>
            <person name="Scimone A."/>
            <person name="Thane N."/>
            <person name="Henke J."/>
            <person name="Wang T."/>
            <person name="Ruppert J."/>
            <person name="Shah N."/>
            <person name="Rotter K."/>
            <person name="Hodges J."/>
            <person name="Ingenthron E."/>
            <person name="Cordes M."/>
            <person name="Kohlberg S."/>
            <person name="Sgro J."/>
            <person name="Delgado B."/>
            <person name="Mead K."/>
            <person name="Chinwalla A."/>
            <person name="Leonard S."/>
            <person name="Crouse K."/>
            <person name="Collura K."/>
            <person name="Kudrna D."/>
            <person name="Currie J."/>
            <person name="He R."/>
            <person name="Angelova A."/>
            <person name="Rajasekar S."/>
            <person name="Mueller T."/>
            <person name="Lomeli R."/>
            <person name="Scara G."/>
            <person name="Ko A."/>
            <person name="Delaney K."/>
            <person name="Wissotski M."/>
            <person name="Lopez G."/>
            <person name="Campos D."/>
            <person name="Braidotti M."/>
            <person name="Ashley E."/>
            <person name="Golser W."/>
            <person name="Kim H."/>
            <person name="Lee S."/>
            <person name="Lin J."/>
            <person name="Dujmic Z."/>
            <person name="Kim W."/>
            <person name="Talag J."/>
            <person name="Zuccolo A."/>
            <person name="Fan C."/>
            <person name="Sebastian A."/>
            <person name="Kramer M."/>
            <person name="Spiegel L."/>
            <person name="Nascimento L."/>
            <person name="Zutavern T."/>
            <person name="Miller B."/>
            <person name="Ambroise C."/>
            <person name="Muller S."/>
            <person name="Spooner W."/>
            <person name="Narechania A."/>
            <person name="Ren L."/>
            <person name="Wei S."/>
            <person name="Kumari S."/>
            <person name="Faga B."/>
            <person name="Levy M.J."/>
            <person name="McMahan L."/>
            <person name="Van Buren P."/>
            <person name="Vaughn M.W."/>
            <person name="Ying K."/>
            <person name="Yeh C.-T."/>
            <person name="Emrich S.J."/>
            <person name="Jia Y."/>
            <person name="Kalyanaraman A."/>
            <person name="Hsia A.-P."/>
            <person name="Barbazuk W.B."/>
            <person name="Baucom R.S."/>
            <person name="Brutnell T.P."/>
            <person name="Carpita N.C."/>
            <person name="Chaparro C."/>
            <person name="Chia J.-M."/>
            <person name="Deragon J.-M."/>
            <person name="Estill J.C."/>
            <person name="Fu Y."/>
            <person name="Jeddeloh J.A."/>
            <person name="Han Y."/>
            <person name="Lee H."/>
            <person name="Li P."/>
            <person name="Lisch D.R."/>
            <person name="Liu S."/>
            <person name="Liu Z."/>
            <person name="Nagel D.H."/>
            <person name="McCann M.C."/>
            <person name="SanMiguel P."/>
            <person name="Myers A.M."/>
            <person name="Nettleton D."/>
            <person name="Nguyen J."/>
            <person name="Penning B.W."/>
            <person name="Ponnala L."/>
            <person name="Schneider K.L."/>
            <person name="Schwartz D.C."/>
            <person name="Sharma A."/>
            <person name="Soderlund C."/>
            <person name="Springer N.M."/>
            <person name="Sun Q."/>
            <person name="Wang H."/>
            <person name="Waterman M."/>
            <person name="Westerman R."/>
            <person name="Wolfgruber T.K."/>
            <person name="Yang L."/>
            <person name="Yu Y."/>
            <person name="Zhang L."/>
            <person name="Zhou S."/>
            <person name="Zhu Q."/>
            <person name="Bennetzen J.L."/>
            <person name="Dawe R.K."/>
            <person name="Jiang J."/>
            <person name="Jiang N."/>
            <person name="Presting G.G."/>
            <person name="Wessler S.R."/>
            <person name="Aluru S."/>
            <person name="Martienssen R.A."/>
            <person name="Clifton S.W."/>
            <person name="McCombie W.R."/>
            <person name="Wing R.A."/>
            <person name="Wilson R.K."/>
        </authorList>
    </citation>
    <scope>NUCLEOTIDE SEQUENCE [LARGE SCALE GENOMIC DNA]</scope>
    <source>
        <strain evidence="3">cv. B73</strain>
    </source>
</reference>
<keyword evidence="3" id="KW-1185">Reference proteome</keyword>
<dbReference type="Proteomes" id="UP000007305">
    <property type="component" value="Chromosome 6"/>
</dbReference>
<feature type="compositionally biased region" description="Basic and acidic residues" evidence="1">
    <location>
        <begin position="1"/>
        <end position="12"/>
    </location>
</feature>
<evidence type="ECO:0000256" key="1">
    <source>
        <dbReference type="SAM" id="MobiDB-lite"/>
    </source>
</evidence>
<dbReference type="InterPro" id="IPR021899">
    <property type="entry name" value="DUF3511"/>
</dbReference>
<name>A0A804PTW8_MAIZE</name>
<accession>A0A804PTW8</accession>
<reference evidence="2" key="3">
    <citation type="submission" date="2021-05" db="UniProtKB">
        <authorList>
            <consortium name="EnsemblPlants"/>
        </authorList>
    </citation>
    <scope>IDENTIFICATION</scope>
    <source>
        <strain evidence="2">cv. B73</strain>
    </source>
</reference>
<dbReference type="Gramene" id="Zm00001eb273520_T001">
    <property type="protein sequence ID" value="Zm00001eb273520_P001"/>
    <property type="gene ID" value="Zm00001eb273520"/>
</dbReference>
<reference evidence="2" key="2">
    <citation type="submission" date="2019-07" db="EMBL/GenBank/DDBJ databases">
        <authorList>
            <person name="Seetharam A."/>
            <person name="Woodhouse M."/>
            <person name="Cannon E."/>
        </authorList>
    </citation>
    <scope>NUCLEOTIDE SEQUENCE [LARGE SCALE GENOMIC DNA]</scope>
    <source>
        <strain evidence="2">cv. B73</strain>
    </source>
</reference>
<proteinExistence type="predicted"/>